<keyword evidence="1" id="KW-0812">Transmembrane</keyword>
<keyword evidence="1" id="KW-1133">Transmembrane helix</keyword>
<dbReference type="AlphaFoldDB" id="A0A2P8FDV6"/>
<feature type="transmembrane region" description="Helical" evidence="1">
    <location>
        <begin position="131"/>
        <end position="150"/>
    </location>
</feature>
<dbReference type="Proteomes" id="UP000240978">
    <property type="component" value="Unassembled WGS sequence"/>
</dbReference>
<reference evidence="2 3" key="1">
    <citation type="submission" date="2018-03" db="EMBL/GenBank/DDBJ databases">
        <title>Genomic Encyclopedia of Archaeal and Bacterial Type Strains, Phase II (KMG-II): from individual species to whole genera.</title>
        <authorList>
            <person name="Goeker M."/>
        </authorList>
    </citation>
    <scope>NUCLEOTIDE SEQUENCE [LARGE SCALE GENOMIC DNA]</scope>
    <source>
        <strain evidence="2 3">DSM 18107</strain>
    </source>
</reference>
<dbReference type="OrthoDB" id="880914at2"/>
<gene>
    <name evidence="2" type="ORF">CLV42_1266</name>
</gene>
<proteinExistence type="predicted"/>
<organism evidence="2 3">
    <name type="scientific">Chitinophaga ginsengisoli</name>
    <dbReference type="NCBI Taxonomy" id="363837"/>
    <lineage>
        <taxon>Bacteria</taxon>
        <taxon>Pseudomonadati</taxon>
        <taxon>Bacteroidota</taxon>
        <taxon>Chitinophagia</taxon>
        <taxon>Chitinophagales</taxon>
        <taxon>Chitinophagaceae</taxon>
        <taxon>Chitinophaga</taxon>
    </lineage>
</organism>
<keyword evidence="1" id="KW-0472">Membrane</keyword>
<keyword evidence="3" id="KW-1185">Reference proteome</keyword>
<sequence>MLTARTIYVMLFVSAMTIFLYKRGDATRNELELVSGKIKGLGIAEVNGTPDPLMRLIRLENYKKLFAMSVARDARHVEPKLTRIDELKAGDSISIYFDTSYGVDDKSVISVMFIDKGSIPYFILGHGDNKLIAYFIWGMAFISIVGVLILKKAGKIS</sequence>
<evidence type="ECO:0000313" key="3">
    <source>
        <dbReference type="Proteomes" id="UP000240978"/>
    </source>
</evidence>
<feature type="transmembrane region" description="Helical" evidence="1">
    <location>
        <begin position="7"/>
        <end position="24"/>
    </location>
</feature>
<name>A0A2P8FDV6_9BACT</name>
<dbReference type="RefSeq" id="WP_106606157.1">
    <property type="nucleotide sequence ID" value="NZ_PYGK01000026.1"/>
</dbReference>
<dbReference type="EMBL" id="PYGK01000026">
    <property type="protein sequence ID" value="PSL19894.1"/>
    <property type="molecule type" value="Genomic_DNA"/>
</dbReference>
<evidence type="ECO:0000313" key="2">
    <source>
        <dbReference type="EMBL" id="PSL19894.1"/>
    </source>
</evidence>
<evidence type="ECO:0000256" key="1">
    <source>
        <dbReference type="SAM" id="Phobius"/>
    </source>
</evidence>
<accession>A0A2P8FDV6</accession>
<protein>
    <submittedName>
        <fullName evidence="2">Uncharacterized protein</fullName>
    </submittedName>
</protein>
<comment type="caution">
    <text evidence="2">The sequence shown here is derived from an EMBL/GenBank/DDBJ whole genome shotgun (WGS) entry which is preliminary data.</text>
</comment>